<dbReference type="InterPro" id="IPR036291">
    <property type="entry name" value="NAD(P)-bd_dom_sf"/>
</dbReference>
<organism evidence="2 3">
    <name type="scientific">Candidatus Berkelbacteria bacterium CG10_big_fil_rev_8_21_14_0_10_43_14</name>
    <dbReference type="NCBI Taxonomy" id="1974515"/>
    <lineage>
        <taxon>Bacteria</taxon>
        <taxon>Candidatus Berkelbacteria</taxon>
    </lineage>
</organism>
<dbReference type="Pfam" id="PF01370">
    <property type="entry name" value="Epimerase"/>
    <property type="match status" value="1"/>
</dbReference>
<evidence type="ECO:0000313" key="2">
    <source>
        <dbReference type="EMBL" id="PIS07171.1"/>
    </source>
</evidence>
<dbReference type="AlphaFoldDB" id="A0A2M6RB50"/>
<evidence type="ECO:0000313" key="3">
    <source>
        <dbReference type="Proteomes" id="UP000231162"/>
    </source>
</evidence>
<dbReference type="Proteomes" id="UP000231162">
    <property type="component" value="Unassembled WGS sequence"/>
</dbReference>
<name>A0A2M6RB50_9BACT</name>
<dbReference type="EMBL" id="PEZX01000013">
    <property type="protein sequence ID" value="PIS07171.1"/>
    <property type="molecule type" value="Genomic_DNA"/>
</dbReference>
<comment type="caution">
    <text evidence="2">The sequence shown here is derived from an EMBL/GenBank/DDBJ whole genome shotgun (WGS) entry which is preliminary data.</text>
</comment>
<feature type="domain" description="NAD-dependent epimerase/dehydratase" evidence="1">
    <location>
        <begin position="7"/>
        <end position="234"/>
    </location>
</feature>
<accession>A0A2M6RB50</accession>
<dbReference type="InterPro" id="IPR001509">
    <property type="entry name" value="Epimerase_deHydtase"/>
</dbReference>
<dbReference type="SUPFAM" id="SSF51735">
    <property type="entry name" value="NAD(P)-binding Rossmann-fold domains"/>
    <property type="match status" value="1"/>
</dbReference>
<reference evidence="3" key="1">
    <citation type="submission" date="2017-09" db="EMBL/GenBank/DDBJ databases">
        <title>Depth-based differentiation of microbial function through sediment-hosted aquifers and enrichment of novel symbionts in the deep terrestrial subsurface.</title>
        <authorList>
            <person name="Probst A.J."/>
            <person name="Ladd B."/>
            <person name="Jarett J.K."/>
            <person name="Geller-Mcgrath D.E."/>
            <person name="Sieber C.M.K."/>
            <person name="Emerson J.B."/>
            <person name="Anantharaman K."/>
            <person name="Thomas B.C."/>
            <person name="Malmstrom R."/>
            <person name="Stieglmeier M."/>
            <person name="Klingl A."/>
            <person name="Woyke T."/>
            <person name="Ryan C.M."/>
            <person name="Banfield J.F."/>
        </authorList>
    </citation>
    <scope>NUCLEOTIDE SEQUENCE [LARGE SCALE GENOMIC DNA]</scope>
</reference>
<proteinExistence type="predicted"/>
<evidence type="ECO:0000259" key="1">
    <source>
        <dbReference type="Pfam" id="PF01370"/>
    </source>
</evidence>
<protein>
    <recommendedName>
        <fullName evidence="1">NAD-dependent epimerase/dehydratase domain-containing protein</fullName>
    </recommendedName>
</protein>
<sequence length="379" mass="43615">MNNKKTVIILGGTGFVGRAVTEKYLKHNWRVIIPTRSNNIDRAKYNFLLHGFSKNVLEGYIANNIILFAPNVDLSNPKWTRVNSWTQLLIHIDISNDPVSRIINLVGETSKSAVEILKSNVDALESVFTLVKCIKSKNNNVLFINMGSVAEKKSDKYLSPYEYSKKIARQKIEKSNLCDFYFVAHYIKGKGEQKVKLAASKLWRKLKYSRKWLFGFKVSVIDVDDLAEIIYHIIEINKIIPRGHKPIELNVTNGELIFGEMIKRLLSKDKRNIPKQIIPRWLENSFLYLYSIIIPIVNPNDQFARRLASYAKRGLSHSKKQIEGGIFKTTEEIKNLALDTDNYDVLGISPNLIVAIKHSPEIYVLRERNKVELERLIEM</sequence>
<dbReference type="Gene3D" id="3.40.50.720">
    <property type="entry name" value="NAD(P)-binding Rossmann-like Domain"/>
    <property type="match status" value="1"/>
</dbReference>
<gene>
    <name evidence="2" type="ORF">COT79_00715</name>
</gene>